<dbReference type="EMBL" id="JAINUF010000003">
    <property type="protein sequence ID" value="KAJ8369408.1"/>
    <property type="molecule type" value="Genomic_DNA"/>
</dbReference>
<gene>
    <name evidence="1" type="ORF">SKAU_G00094360</name>
</gene>
<name>A0A9Q1J6T8_SYNKA</name>
<dbReference type="AlphaFoldDB" id="A0A9Q1J6T8"/>
<proteinExistence type="predicted"/>
<dbReference type="Proteomes" id="UP001152622">
    <property type="component" value="Chromosome 3"/>
</dbReference>
<keyword evidence="2" id="KW-1185">Reference proteome</keyword>
<sequence length="117" mass="13332">MACLLYQDCSKPNITGIRIDYKGQINVWMAQDRCCERRYLLAPFIKLGISCCYAQQVVGVVVAQDRNLSTIPCPAENIEFQFFDIQMVVEVVAARQRHLTLGLNCQGYSLPDLLREE</sequence>
<protein>
    <submittedName>
        <fullName evidence="1">Uncharacterized protein</fullName>
    </submittedName>
</protein>
<organism evidence="1 2">
    <name type="scientific">Synaphobranchus kaupii</name>
    <name type="common">Kaup's arrowtooth eel</name>
    <dbReference type="NCBI Taxonomy" id="118154"/>
    <lineage>
        <taxon>Eukaryota</taxon>
        <taxon>Metazoa</taxon>
        <taxon>Chordata</taxon>
        <taxon>Craniata</taxon>
        <taxon>Vertebrata</taxon>
        <taxon>Euteleostomi</taxon>
        <taxon>Actinopterygii</taxon>
        <taxon>Neopterygii</taxon>
        <taxon>Teleostei</taxon>
        <taxon>Anguilliformes</taxon>
        <taxon>Synaphobranchidae</taxon>
        <taxon>Synaphobranchus</taxon>
    </lineage>
</organism>
<evidence type="ECO:0000313" key="1">
    <source>
        <dbReference type="EMBL" id="KAJ8369408.1"/>
    </source>
</evidence>
<evidence type="ECO:0000313" key="2">
    <source>
        <dbReference type="Proteomes" id="UP001152622"/>
    </source>
</evidence>
<reference evidence="1" key="1">
    <citation type="journal article" date="2023" name="Science">
        <title>Genome structures resolve the early diversification of teleost fishes.</title>
        <authorList>
            <person name="Parey E."/>
            <person name="Louis A."/>
            <person name="Montfort J."/>
            <person name="Bouchez O."/>
            <person name="Roques C."/>
            <person name="Iampietro C."/>
            <person name="Lluch J."/>
            <person name="Castinel A."/>
            <person name="Donnadieu C."/>
            <person name="Desvignes T."/>
            <person name="Floi Bucao C."/>
            <person name="Jouanno E."/>
            <person name="Wen M."/>
            <person name="Mejri S."/>
            <person name="Dirks R."/>
            <person name="Jansen H."/>
            <person name="Henkel C."/>
            <person name="Chen W.J."/>
            <person name="Zahm M."/>
            <person name="Cabau C."/>
            <person name="Klopp C."/>
            <person name="Thompson A.W."/>
            <person name="Robinson-Rechavi M."/>
            <person name="Braasch I."/>
            <person name="Lecointre G."/>
            <person name="Bobe J."/>
            <person name="Postlethwait J.H."/>
            <person name="Berthelot C."/>
            <person name="Roest Crollius H."/>
            <person name="Guiguen Y."/>
        </authorList>
    </citation>
    <scope>NUCLEOTIDE SEQUENCE</scope>
    <source>
        <strain evidence="1">WJC10195</strain>
    </source>
</reference>
<comment type="caution">
    <text evidence="1">The sequence shown here is derived from an EMBL/GenBank/DDBJ whole genome shotgun (WGS) entry which is preliminary data.</text>
</comment>
<accession>A0A9Q1J6T8</accession>